<accession>A0AAV4GXN5</accession>
<sequence>MEPLAPDGTETKIGDVHKPTLSWLQSSMISQTLQTPRYSYKLDLTVTPKHSTQDALLPPNQACHTQAVRPTRCKHPQYRYASYNCKKARMVTLKSPLSN</sequence>
<proteinExistence type="predicted"/>
<reference evidence="1 2" key="1">
    <citation type="journal article" date="2021" name="Elife">
        <title>Chloroplast acquisition without the gene transfer in kleptoplastic sea slugs, Plakobranchus ocellatus.</title>
        <authorList>
            <person name="Maeda T."/>
            <person name="Takahashi S."/>
            <person name="Yoshida T."/>
            <person name="Shimamura S."/>
            <person name="Takaki Y."/>
            <person name="Nagai Y."/>
            <person name="Toyoda A."/>
            <person name="Suzuki Y."/>
            <person name="Arimoto A."/>
            <person name="Ishii H."/>
            <person name="Satoh N."/>
            <person name="Nishiyama T."/>
            <person name="Hasebe M."/>
            <person name="Maruyama T."/>
            <person name="Minagawa J."/>
            <person name="Obokata J."/>
            <person name="Shigenobu S."/>
        </authorList>
    </citation>
    <scope>NUCLEOTIDE SEQUENCE [LARGE SCALE GENOMIC DNA]</scope>
</reference>
<name>A0AAV4GXN5_9GAST</name>
<dbReference type="EMBL" id="BMAT01012322">
    <property type="protein sequence ID" value="GFR90039.1"/>
    <property type="molecule type" value="Genomic_DNA"/>
</dbReference>
<protein>
    <submittedName>
        <fullName evidence="1">Uncharacterized protein</fullName>
    </submittedName>
</protein>
<gene>
    <name evidence="1" type="ORF">ElyMa_006140700</name>
</gene>
<dbReference type="AlphaFoldDB" id="A0AAV4GXN5"/>
<dbReference type="Proteomes" id="UP000762676">
    <property type="component" value="Unassembled WGS sequence"/>
</dbReference>
<evidence type="ECO:0000313" key="1">
    <source>
        <dbReference type="EMBL" id="GFR90039.1"/>
    </source>
</evidence>
<evidence type="ECO:0000313" key="2">
    <source>
        <dbReference type="Proteomes" id="UP000762676"/>
    </source>
</evidence>
<organism evidence="1 2">
    <name type="scientific">Elysia marginata</name>
    <dbReference type="NCBI Taxonomy" id="1093978"/>
    <lineage>
        <taxon>Eukaryota</taxon>
        <taxon>Metazoa</taxon>
        <taxon>Spiralia</taxon>
        <taxon>Lophotrochozoa</taxon>
        <taxon>Mollusca</taxon>
        <taxon>Gastropoda</taxon>
        <taxon>Heterobranchia</taxon>
        <taxon>Euthyneura</taxon>
        <taxon>Panpulmonata</taxon>
        <taxon>Sacoglossa</taxon>
        <taxon>Placobranchoidea</taxon>
        <taxon>Plakobranchidae</taxon>
        <taxon>Elysia</taxon>
    </lineage>
</organism>
<comment type="caution">
    <text evidence="1">The sequence shown here is derived from an EMBL/GenBank/DDBJ whole genome shotgun (WGS) entry which is preliminary data.</text>
</comment>
<keyword evidence="2" id="KW-1185">Reference proteome</keyword>